<organism evidence="1 2">
    <name type="scientific">Taxus chinensis</name>
    <name type="common">Chinese yew</name>
    <name type="synonym">Taxus wallichiana var. chinensis</name>
    <dbReference type="NCBI Taxonomy" id="29808"/>
    <lineage>
        <taxon>Eukaryota</taxon>
        <taxon>Viridiplantae</taxon>
        <taxon>Streptophyta</taxon>
        <taxon>Embryophyta</taxon>
        <taxon>Tracheophyta</taxon>
        <taxon>Spermatophyta</taxon>
        <taxon>Pinopsida</taxon>
        <taxon>Pinidae</taxon>
        <taxon>Conifers II</taxon>
        <taxon>Cupressales</taxon>
        <taxon>Taxaceae</taxon>
        <taxon>Taxus</taxon>
    </lineage>
</organism>
<sequence length="113" mass="12798">TVDFGLEYQKNTQFFLQGYTDLDYAGSIDDRKSNSGYVFHLGSRPISWISNKQTIIALSSIEDEYSATQGAMCEVIWLRRILTDIGIPEEKPPIINCNNQGALKLVKNPIFHE</sequence>
<evidence type="ECO:0000313" key="1">
    <source>
        <dbReference type="EMBL" id="KAH9314864.1"/>
    </source>
</evidence>
<reference evidence="1 2" key="1">
    <citation type="journal article" date="2021" name="Nat. Plants">
        <title>The Taxus genome provides insights into paclitaxel biosynthesis.</title>
        <authorList>
            <person name="Xiong X."/>
            <person name="Gou J."/>
            <person name="Liao Q."/>
            <person name="Li Y."/>
            <person name="Zhou Q."/>
            <person name="Bi G."/>
            <person name="Li C."/>
            <person name="Du R."/>
            <person name="Wang X."/>
            <person name="Sun T."/>
            <person name="Guo L."/>
            <person name="Liang H."/>
            <person name="Lu P."/>
            <person name="Wu Y."/>
            <person name="Zhang Z."/>
            <person name="Ro D.K."/>
            <person name="Shang Y."/>
            <person name="Huang S."/>
            <person name="Yan J."/>
        </authorList>
    </citation>
    <scope>NUCLEOTIDE SEQUENCE [LARGE SCALE GENOMIC DNA]</scope>
    <source>
        <strain evidence="1">Ta-2019</strain>
    </source>
</reference>
<dbReference type="CDD" id="cd09272">
    <property type="entry name" value="RNase_HI_RT_Ty1"/>
    <property type="match status" value="1"/>
</dbReference>
<dbReference type="AlphaFoldDB" id="A0AA38G4S3"/>
<dbReference type="Proteomes" id="UP000824469">
    <property type="component" value="Unassembled WGS sequence"/>
</dbReference>
<proteinExistence type="predicted"/>
<evidence type="ECO:0000313" key="2">
    <source>
        <dbReference type="Proteomes" id="UP000824469"/>
    </source>
</evidence>
<accession>A0AA38G4S3</accession>
<dbReference type="EMBL" id="JAHRHJ020000005">
    <property type="protein sequence ID" value="KAH9314864.1"/>
    <property type="molecule type" value="Genomic_DNA"/>
</dbReference>
<keyword evidence="2" id="KW-1185">Reference proteome</keyword>
<name>A0AA38G4S3_TAXCH</name>
<evidence type="ECO:0008006" key="3">
    <source>
        <dbReference type="Google" id="ProtNLM"/>
    </source>
</evidence>
<protein>
    <recommendedName>
        <fullName evidence="3">Retrovirus-related Pol polyprotein from transposon TNT 1-94</fullName>
    </recommendedName>
</protein>
<gene>
    <name evidence="1" type="ORF">KI387_023491</name>
</gene>
<dbReference type="PANTHER" id="PTHR11439:SF463">
    <property type="entry name" value="REVERSE TRANSCRIPTASE TY1_COPIA-TYPE DOMAIN-CONTAINING PROTEIN"/>
    <property type="match status" value="1"/>
</dbReference>
<feature type="non-terminal residue" evidence="1">
    <location>
        <position position="1"/>
    </location>
</feature>
<comment type="caution">
    <text evidence="1">The sequence shown here is derived from an EMBL/GenBank/DDBJ whole genome shotgun (WGS) entry which is preliminary data.</text>
</comment>
<dbReference type="PANTHER" id="PTHR11439">
    <property type="entry name" value="GAG-POL-RELATED RETROTRANSPOSON"/>
    <property type="match status" value="1"/>
</dbReference>